<proteinExistence type="predicted"/>
<dbReference type="Proteomes" id="UP001732700">
    <property type="component" value="Chromosome 2C"/>
</dbReference>
<reference evidence="1" key="2">
    <citation type="submission" date="2025-09" db="UniProtKB">
        <authorList>
            <consortium name="EnsemblPlants"/>
        </authorList>
    </citation>
    <scope>IDENTIFICATION</scope>
</reference>
<reference evidence="1" key="1">
    <citation type="submission" date="2021-05" db="EMBL/GenBank/DDBJ databases">
        <authorList>
            <person name="Scholz U."/>
            <person name="Mascher M."/>
            <person name="Fiebig A."/>
        </authorList>
    </citation>
    <scope>NUCLEOTIDE SEQUENCE [LARGE SCALE GENOMIC DNA]</scope>
</reference>
<accession>A0ACD5UQ03</accession>
<dbReference type="EnsemblPlants" id="AVESA.00010b.r2.2CG0298310.1">
    <property type="protein sequence ID" value="AVESA.00010b.r2.2CG0298310.1.CDS"/>
    <property type="gene ID" value="AVESA.00010b.r2.2CG0298310"/>
</dbReference>
<evidence type="ECO:0000313" key="2">
    <source>
        <dbReference type="Proteomes" id="UP001732700"/>
    </source>
</evidence>
<sequence>MVNCCHNTKLIRNSGNPHRLQGDICITKKGITVCIARNVEGKVNHTHKGSYWHLSGQAAGYFGCYIFVLQSHPVMFHSRKKKYAPSHTAIVQILHNKQTVPYPDAEVVAYSPKTLLATNRYICEVCHKGFQRDQNLQLHRRCHNLPWKLKQTSGTETKKKVYICPEVTCPHHDASRALGDLTGIKKHYSRKHGEKKWKCERCSKKYAVQSDWRAHTKICGTKEYRCDCGTIFSRKDSFITHRAFCDALTEDNSRINQSLAAMVGSLHGQQQDIFPHTIPSASFSPTDAVGNFSGNNQSSDKHLRSISPYTFMARTTSLFSNQILPNDSSIPIDGSEPNSPYMSMSSPYMSATALLQKASEMGAKTSEDPTSPLLLKGFPNYFTSKNHIGISSGMLQSSTANSDRKKTAENNNSPYMNSPWAGSCLGPNNTVPWIGLPPFSMRAENRSSNIADEDHMKQSAHESIFGVKGVGLTQDFLGLGGNAEISGRYLLLSSVVSSTYHAGEIHLGFISTVVYLQQELEFQLMLAIEVISIAGTTI</sequence>
<name>A0ACD5UQ03_AVESA</name>
<organism evidence="1 2">
    <name type="scientific">Avena sativa</name>
    <name type="common">Oat</name>
    <dbReference type="NCBI Taxonomy" id="4498"/>
    <lineage>
        <taxon>Eukaryota</taxon>
        <taxon>Viridiplantae</taxon>
        <taxon>Streptophyta</taxon>
        <taxon>Embryophyta</taxon>
        <taxon>Tracheophyta</taxon>
        <taxon>Spermatophyta</taxon>
        <taxon>Magnoliopsida</taxon>
        <taxon>Liliopsida</taxon>
        <taxon>Poales</taxon>
        <taxon>Poaceae</taxon>
        <taxon>BOP clade</taxon>
        <taxon>Pooideae</taxon>
        <taxon>Poodae</taxon>
        <taxon>Poeae</taxon>
        <taxon>Poeae Chloroplast Group 1 (Aveneae type)</taxon>
        <taxon>Aveninae</taxon>
        <taxon>Avena</taxon>
    </lineage>
</organism>
<keyword evidence="2" id="KW-1185">Reference proteome</keyword>
<evidence type="ECO:0000313" key="1">
    <source>
        <dbReference type="EnsemblPlants" id="AVESA.00010b.r2.2CG0298310.1.CDS"/>
    </source>
</evidence>
<protein>
    <submittedName>
        <fullName evidence="1">Uncharacterized protein</fullName>
    </submittedName>
</protein>